<keyword evidence="2" id="KW-1185">Reference proteome</keyword>
<accession>A0AAW1P142</accession>
<dbReference type="AlphaFoldDB" id="A0AAW1P142"/>
<reference evidence="1 2" key="1">
    <citation type="journal article" date="2024" name="Nat. Commun.">
        <title>Phylogenomics reveals the evolutionary origins of lichenization in chlorophyte algae.</title>
        <authorList>
            <person name="Puginier C."/>
            <person name="Libourel C."/>
            <person name="Otte J."/>
            <person name="Skaloud P."/>
            <person name="Haon M."/>
            <person name="Grisel S."/>
            <person name="Petersen M."/>
            <person name="Berrin J.G."/>
            <person name="Delaux P.M."/>
            <person name="Dal Grande F."/>
            <person name="Keller J."/>
        </authorList>
    </citation>
    <scope>NUCLEOTIDE SEQUENCE [LARGE SCALE GENOMIC DNA]</scope>
    <source>
        <strain evidence="1 2">SAG 2036</strain>
    </source>
</reference>
<proteinExistence type="predicted"/>
<gene>
    <name evidence="1" type="ORF">WJX73_010221</name>
</gene>
<evidence type="ECO:0000313" key="2">
    <source>
        <dbReference type="Proteomes" id="UP001465755"/>
    </source>
</evidence>
<dbReference type="EMBL" id="JALJOQ010000063">
    <property type="protein sequence ID" value="KAK9803087.1"/>
    <property type="molecule type" value="Genomic_DNA"/>
</dbReference>
<comment type="caution">
    <text evidence="1">The sequence shown here is derived from an EMBL/GenBank/DDBJ whole genome shotgun (WGS) entry which is preliminary data.</text>
</comment>
<name>A0AAW1P142_9CHLO</name>
<protein>
    <submittedName>
        <fullName evidence="1">Uncharacterized protein</fullName>
    </submittedName>
</protein>
<dbReference type="Proteomes" id="UP001465755">
    <property type="component" value="Unassembled WGS sequence"/>
</dbReference>
<organism evidence="1 2">
    <name type="scientific">Symbiochloris irregularis</name>
    <dbReference type="NCBI Taxonomy" id="706552"/>
    <lineage>
        <taxon>Eukaryota</taxon>
        <taxon>Viridiplantae</taxon>
        <taxon>Chlorophyta</taxon>
        <taxon>core chlorophytes</taxon>
        <taxon>Trebouxiophyceae</taxon>
        <taxon>Trebouxiales</taxon>
        <taxon>Trebouxiaceae</taxon>
        <taxon>Symbiochloris</taxon>
    </lineage>
</organism>
<evidence type="ECO:0000313" key="1">
    <source>
        <dbReference type="EMBL" id="KAK9803087.1"/>
    </source>
</evidence>
<sequence>MQGPYVEFALKPHQHLIFVMQNMLSMHTCAVCMVLQEPVWSQRPPLAASEWPTRGPVEAWRSMIFRPRSSQHWHRILQVACAGRGSEYVFTAPHGLLASYEHETGKSGIRAIFSAMLKA</sequence>